<dbReference type="EMBL" id="JAGEMI010000001">
    <property type="protein sequence ID" value="MBO1861708.1"/>
    <property type="molecule type" value="Genomic_DNA"/>
</dbReference>
<dbReference type="Proteomes" id="UP000664702">
    <property type="component" value="Chromosome"/>
</dbReference>
<feature type="transmembrane region" description="Helical" evidence="1">
    <location>
        <begin position="169"/>
        <end position="190"/>
    </location>
</feature>
<proteinExistence type="predicted"/>
<dbReference type="Gene3D" id="3.40.50.1820">
    <property type="entry name" value="alpha/beta hydrolase"/>
    <property type="match status" value="1"/>
</dbReference>
<dbReference type="InterPro" id="IPR029058">
    <property type="entry name" value="AB_hydrolase_fold"/>
</dbReference>
<keyword evidence="1" id="KW-0472">Membrane</keyword>
<keyword evidence="1" id="KW-0812">Transmembrane</keyword>
<reference evidence="2" key="1">
    <citation type="submission" date="2021-03" db="EMBL/GenBank/DDBJ databases">
        <title>Whole Genome Sequence of Bradyrhizobium sp. Strain 144S4.</title>
        <authorList>
            <person name="Bromfield E.S.P."/>
            <person name="Cloutier S."/>
        </authorList>
    </citation>
    <scope>NUCLEOTIDE SEQUENCE [LARGE SCALE GENOMIC DNA]</scope>
    <source>
        <strain evidence="2">144S4</strain>
    </source>
</reference>
<evidence type="ECO:0000313" key="4">
    <source>
        <dbReference type="Proteomes" id="UP000664702"/>
    </source>
</evidence>
<name>A0A939M350_9BRAD</name>
<sequence length="455" mass="50666">MIMPASNENRSVISPAMDDTPADAARVSRCSILLVHGTWGRGIFPKMSDLRRGYFRETKRWFEEGSQFCDGLDAALKSESLDWPIRAFLWSGANSVHARDRAARDLSKQLREGLEDPDTIAVIIAHSHGGNVALRALQHLDSKTGRIRIVTLATPFLRVFARTSLQLSYWVKLFMLGAIFITLFVSLLVLDEIVSEKLGLKLLLAVRKIANNEDLVFLIIAVLSGVAGFFIMEWLNEVFTNPDAAHAIEELAHYDTKGAAMSRMLVIRGVDDEASLSLAAGSIGSRLSFLTLIAAIPAIYAVVIVFVWLGSFFGLNDESKLGTWMGGLMIGVFFGALILFFVPGAFKSFFGREFLVNGMSCDIAVDSVPDTLGQVEAITLRPIEAASPKPRSFERPFSLRWMLEISLLEFHGIYFQLHQSSMGQARSKPSWQLRHGIYNHPNCVDEIVRWLRRVT</sequence>
<evidence type="ECO:0000256" key="1">
    <source>
        <dbReference type="SAM" id="Phobius"/>
    </source>
</evidence>
<feature type="transmembrane region" description="Helical" evidence="1">
    <location>
        <begin position="215"/>
        <end position="235"/>
    </location>
</feature>
<dbReference type="EMBL" id="CP086136">
    <property type="protein sequence ID" value="UEM14587.1"/>
    <property type="molecule type" value="Genomic_DNA"/>
</dbReference>
<reference evidence="3 4" key="2">
    <citation type="journal article" date="2022" name="Int. J. Syst. Evol. Microbiol.">
        <title>Strains of Bradyrhizobium barranii sp. nov. associated with legumes native to Canada are symbionts of soybeans and belong to different subspecies (subsp. barranii subsp. nov. and subsp. apii subsp. nov.) and symbiovars (sv. glycinearum and sv. septentrionale).</title>
        <authorList>
            <person name="Bromfield E.S.P."/>
            <person name="Cloutier S."/>
            <person name="Wasai-Hara S."/>
            <person name="Minamisawa K."/>
        </authorList>
    </citation>
    <scope>NUCLEOTIDE SEQUENCE [LARGE SCALE GENOMIC DNA]</scope>
    <source>
        <strain evidence="3 4">144S4</strain>
    </source>
</reference>
<dbReference type="KEGG" id="bban:J4G43_010230"/>
<accession>A0A939M350</accession>
<dbReference type="RefSeq" id="WP_208084698.1">
    <property type="nucleotide sequence ID" value="NZ_CP086136.1"/>
</dbReference>
<dbReference type="SUPFAM" id="SSF53474">
    <property type="entry name" value="alpha/beta-Hydrolases"/>
    <property type="match status" value="1"/>
</dbReference>
<feature type="transmembrane region" description="Helical" evidence="1">
    <location>
        <begin position="287"/>
        <end position="309"/>
    </location>
</feature>
<evidence type="ECO:0000313" key="3">
    <source>
        <dbReference type="EMBL" id="UEM14587.1"/>
    </source>
</evidence>
<keyword evidence="1" id="KW-1133">Transmembrane helix</keyword>
<gene>
    <name evidence="3" type="ORF">J4G43_010230</name>
    <name evidence="2" type="ORF">J4G43_12390</name>
</gene>
<feature type="transmembrane region" description="Helical" evidence="1">
    <location>
        <begin position="321"/>
        <end position="342"/>
    </location>
</feature>
<organism evidence="2">
    <name type="scientific">Bradyrhizobium barranii subsp. barranii</name>
    <dbReference type="NCBI Taxonomy" id="2823807"/>
    <lineage>
        <taxon>Bacteria</taxon>
        <taxon>Pseudomonadati</taxon>
        <taxon>Pseudomonadota</taxon>
        <taxon>Alphaproteobacteria</taxon>
        <taxon>Hyphomicrobiales</taxon>
        <taxon>Nitrobacteraceae</taxon>
        <taxon>Bradyrhizobium</taxon>
        <taxon>Bradyrhizobium barranii</taxon>
    </lineage>
</organism>
<protein>
    <recommendedName>
        <fullName evidence="5">Alpha/beta hydrolase</fullName>
    </recommendedName>
</protein>
<dbReference type="AlphaFoldDB" id="A0A939M350"/>
<evidence type="ECO:0008006" key="5">
    <source>
        <dbReference type="Google" id="ProtNLM"/>
    </source>
</evidence>
<evidence type="ECO:0000313" key="2">
    <source>
        <dbReference type="EMBL" id="MBO1861708.1"/>
    </source>
</evidence>